<protein>
    <recommendedName>
        <fullName evidence="1">RNA polymerase sigma-70 region 2 domain-containing protein</fullName>
    </recommendedName>
</protein>
<evidence type="ECO:0000313" key="2">
    <source>
        <dbReference type="EMBL" id="QDI90436.1"/>
    </source>
</evidence>
<organism evidence="2 3">
    <name type="scientific">Salicibibacter halophilus</name>
    <dbReference type="NCBI Taxonomy" id="2502791"/>
    <lineage>
        <taxon>Bacteria</taxon>
        <taxon>Bacillati</taxon>
        <taxon>Bacillota</taxon>
        <taxon>Bacilli</taxon>
        <taxon>Bacillales</taxon>
        <taxon>Bacillaceae</taxon>
        <taxon>Salicibibacter</taxon>
    </lineage>
</organism>
<evidence type="ECO:0000259" key="1">
    <source>
        <dbReference type="Pfam" id="PF04542"/>
    </source>
</evidence>
<dbReference type="Gene3D" id="1.10.1740.10">
    <property type="match status" value="1"/>
</dbReference>
<dbReference type="GO" id="GO:0006352">
    <property type="term" value="P:DNA-templated transcription initiation"/>
    <property type="evidence" value="ECO:0007669"/>
    <property type="project" value="InterPro"/>
</dbReference>
<dbReference type="InterPro" id="IPR007627">
    <property type="entry name" value="RNA_pol_sigma70_r2"/>
</dbReference>
<dbReference type="AlphaFoldDB" id="A0A514LF02"/>
<reference evidence="3" key="1">
    <citation type="submission" date="2019-01" db="EMBL/GenBank/DDBJ databases">
        <title>Genomic analysis of Salicibibacter sp. NKC3-5.</title>
        <authorList>
            <person name="Oh Y.J."/>
        </authorList>
    </citation>
    <scope>NUCLEOTIDE SEQUENCE [LARGE SCALE GENOMIC DNA]</scope>
    <source>
        <strain evidence="3">NKC3-5</strain>
    </source>
</reference>
<name>A0A514LF02_9BACI</name>
<dbReference type="GO" id="GO:0003700">
    <property type="term" value="F:DNA-binding transcription factor activity"/>
    <property type="evidence" value="ECO:0007669"/>
    <property type="project" value="InterPro"/>
</dbReference>
<sequence length="104" mass="12045">MLKRLHIHSNHYDFVQAGYLGLWLAYHHHDSEKGPFSSYAFVRVRGEMSDDAEKGCQLLRPAFFQFHSSGACSNGHRHRCLDIRCRKLSTIFENAIRTRTTLGH</sequence>
<gene>
    <name evidence="2" type="ORF">EPH95_03945</name>
</gene>
<dbReference type="Proteomes" id="UP000319756">
    <property type="component" value="Chromosome"/>
</dbReference>
<dbReference type="EMBL" id="CP035485">
    <property type="protein sequence ID" value="QDI90436.1"/>
    <property type="molecule type" value="Genomic_DNA"/>
</dbReference>
<dbReference type="InterPro" id="IPR013325">
    <property type="entry name" value="RNA_pol_sigma_r2"/>
</dbReference>
<proteinExistence type="predicted"/>
<evidence type="ECO:0000313" key="3">
    <source>
        <dbReference type="Proteomes" id="UP000319756"/>
    </source>
</evidence>
<feature type="domain" description="RNA polymerase sigma-70 region 2" evidence="1">
    <location>
        <begin position="9"/>
        <end position="51"/>
    </location>
</feature>
<dbReference type="SUPFAM" id="SSF88946">
    <property type="entry name" value="Sigma2 domain of RNA polymerase sigma factors"/>
    <property type="match status" value="1"/>
</dbReference>
<accession>A0A514LF02</accession>
<dbReference type="KEGG" id="sale:EPH95_03945"/>
<dbReference type="Pfam" id="PF04542">
    <property type="entry name" value="Sigma70_r2"/>
    <property type="match status" value="1"/>
</dbReference>
<keyword evidence="3" id="KW-1185">Reference proteome</keyword>